<dbReference type="Gene3D" id="3.30.70.360">
    <property type="match status" value="1"/>
</dbReference>
<keyword evidence="4" id="KW-0055">Arginine biosynthesis</keyword>
<dbReference type="NCBIfam" id="NF005710">
    <property type="entry name" value="PRK07522.1"/>
    <property type="match status" value="1"/>
</dbReference>
<keyword evidence="12" id="KW-1185">Reference proteome</keyword>
<protein>
    <submittedName>
        <fullName evidence="11">Acetylornithine deacetylase</fullName>
        <ecNumber evidence="11">3.5.1.16</ecNumber>
    </submittedName>
</protein>
<evidence type="ECO:0000256" key="2">
    <source>
        <dbReference type="ARBA" id="ARBA00005691"/>
    </source>
</evidence>
<keyword evidence="6" id="KW-0479">Metal-binding</keyword>
<dbReference type="PANTHER" id="PTHR43808:SF31">
    <property type="entry name" value="N-ACETYL-L-CITRULLINE DEACETYLASE"/>
    <property type="match status" value="1"/>
</dbReference>
<keyword evidence="5" id="KW-0028">Amino-acid biosynthesis</keyword>
<evidence type="ECO:0000259" key="10">
    <source>
        <dbReference type="Pfam" id="PF07687"/>
    </source>
</evidence>
<dbReference type="InterPro" id="IPR050072">
    <property type="entry name" value="Peptidase_M20A"/>
</dbReference>
<comment type="cofactor">
    <cofactor evidence="1">
        <name>Zn(2+)</name>
        <dbReference type="ChEBI" id="CHEBI:29105"/>
    </cofactor>
</comment>
<dbReference type="InterPro" id="IPR010169">
    <property type="entry name" value="AcOrn-deacetyl"/>
</dbReference>
<dbReference type="InterPro" id="IPR036264">
    <property type="entry name" value="Bact_exopeptidase_dim_dom"/>
</dbReference>
<evidence type="ECO:0000256" key="4">
    <source>
        <dbReference type="ARBA" id="ARBA00022571"/>
    </source>
</evidence>
<dbReference type="Pfam" id="PF01546">
    <property type="entry name" value="Peptidase_M20"/>
    <property type="match status" value="1"/>
</dbReference>
<dbReference type="EMBL" id="SZPQ01000015">
    <property type="protein sequence ID" value="TKI06051.1"/>
    <property type="molecule type" value="Genomic_DNA"/>
</dbReference>
<keyword evidence="9" id="KW-0170">Cobalt</keyword>
<evidence type="ECO:0000256" key="5">
    <source>
        <dbReference type="ARBA" id="ARBA00022605"/>
    </source>
</evidence>
<reference evidence="11 12" key="1">
    <citation type="submission" date="2019-04" db="EMBL/GenBank/DDBJ databases">
        <authorList>
            <person name="Li M."/>
            <person name="Gao C."/>
        </authorList>
    </citation>
    <scope>NUCLEOTIDE SEQUENCE [LARGE SCALE GENOMIC DNA]</scope>
    <source>
        <strain evidence="11 12">BGMRC 2031</strain>
    </source>
</reference>
<comment type="caution">
    <text evidence="11">The sequence shown here is derived from an EMBL/GenBank/DDBJ whole genome shotgun (WGS) entry which is preliminary data.</text>
</comment>
<dbReference type="Proteomes" id="UP000305202">
    <property type="component" value="Unassembled WGS sequence"/>
</dbReference>
<dbReference type="RefSeq" id="WP_136990218.1">
    <property type="nucleotide sequence ID" value="NZ_SZPQ01000015.1"/>
</dbReference>
<accession>A0ABY2SKE6</accession>
<evidence type="ECO:0000256" key="9">
    <source>
        <dbReference type="ARBA" id="ARBA00023285"/>
    </source>
</evidence>
<feature type="domain" description="Peptidase M20 dimerisation" evidence="10">
    <location>
        <begin position="173"/>
        <end position="284"/>
    </location>
</feature>
<proteinExistence type="inferred from homology"/>
<keyword evidence="3" id="KW-0963">Cytoplasm</keyword>
<evidence type="ECO:0000256" key="6">
    <source>
        <dbReference type="ARBA" id="ARBA00022723"/>
    </source>
</evidence>
<evidence type="ECO:0000313" key="12">
    <source>
        <dbReference type="Proteomes" id="UP000305202"/>
    </source>
</evidence>
<name>A0ABY2SKE6_9HYPH</name>
<organism evidence="11 12">
    <name type="scientific">Martelella alba</name>
    <dbReference type="NCBI Taxonomy" id="2590451"/>
    <lineage>
        <taxon>Bacteria</taxon>
        <taxon>Pseudomonadati</taxon>
        <taxon>Pseudomonadota</taxon>
        <taxon>Alphaproteobacteria</taxon>
        <taxon>Hyphomicrobiales</taxon>
        <taxon>Aurantimonadaceae</taxon>
        <taxon>Martelella</taxon>
    </lineage>
</organism>
<dbReference type="InterPro" id="IPR011650">
    <property type="entry name" value="Peptidase_M20_dimer"/>
</dbReference>
<dbReference type="InterPro" id="IPR001261">
    <property type="entry name" value="ArgE/DapE_CS"/>
</dbReference>
<dbReference type="EC" id="3.5.1.16" evidence="11"/>
<dbReference type="GO" id="GO:0008777">
    <property type="term" value="F:acetylornithine deacetylase activity"/>
    <property type="evidence" value="ECO:0007669"/>
    <property type="project" value="UniProtKB-EC"/>
</dbReference>
<comment type="similarity">
    <text evidence="2">Belongs to the peptidase M20A family. ArgE subfamily.</text>
</comment>
<sequence length="383" mass="41861">MNEVMAILQRLVAFPTLSRQTNLPLVDYVESYLADYGVTARRVYSEDGLRANLYATLGVADRGGLCFSGHSDVVPTAGQPWRSDPFELTRRGDRLYGRGTADMKGFLACMLASLPVFQRAVSRSGAPPIHLAFSYDEEIGCVGVRGLLDELAADAARPIGCVVGEPTLMRPITAHKGKSAWRCTVRGQAAHSSYPQRGVNAIDIAAELVLWLRQQGRDWQRQSLDDRYQPAWSTVQVGLIQGGSAVNIVPDRCVFDFEIRSLPGTSHGQLAQALASFAQRHLLPGMRLTSPDTDIQFERLVEYPGLNDDTALDALKARCNAALGRKDFGAVSFGTEAGLFQQAGIPTLVCGPGDIAQAHQADEYIELAQLRHCLEFMERLVNL</sequence>
<dbReference type="Gene3D" id="3.40.630.10">
    <property type="entry name" value="Zn peptidases"/>
    <property type="match status" value="1"/>
</dbReference>
<evidence type="ECO:0000256" key="8">
    <source>
        <dbReference type="ARBA" id="ARBA00022833"/>
    </source>
</evidence>
<dbReference type="CDD" id="cd03894">
    <property type="entry name" value="M20_ArgE"/>
    <property type="match status" value="1"/>
</dbReference>
<dbReference type="InterPro" id="IPR002933">
    <property type="entry name" value="Peptidase_M20"/>
</dbReference>
<evidence type="ECO:0000256" key="3">
    <source>
        <dbReference type="ARBA" id="ARBA00022490"/>
    </source>
</evidence>
<dbReference type="SUPFAM" id="SSF53187">
    <property type="entry name" value="Zn-dependent exopeptidases"/>
    <property type="match status" value="1"/>
</dbReference>
<evidence type="ECO:0000256" key="7">
    <source>
        <dbReference type="ARBA" id="ARBA00022801"/>
    </source>
</evidence>
<evidence type="ECO:0000256" key="1">
    <source>
        <dbReference type="ARBA" id="ARBA00001947"/>
    </source>
</evidence>
<gene>
    <name evidence="11" type="primary">argE</name>
    <name evidence="11" type="ORF">FCN80_11035</name>
</gene>
<dbReference type="PROSITE" id="PS00759">
    <property type="entry name" value="ARGE_DAPE_CPG2_2"/>
    <property type="match status" value="1"/>
</dbReference>
<dbReference type="NCBIfam" id="TIGR01892">
    <property type="entry name" value="AcOrn-deacetyl"/>
    <property type="match status" value="1"/>
</dbReference>
<dbReference type="Pfam" id="PF07687">
    <property type="entry name" value="M20_dimer"/>
    <property type="match status" value="1"/>
</dbReference>
<keyword evidence="7 11" id="KW-0378">Hydrolase</keyword>
<dbReference type="PANTHER" id="PTHR43808">
    <property type="entry name" value="ACETYLORNITHINE DEACETYLASE"/>
    <property type="match status" value="1"/>
</dbReference>
<keyword evidence="8" id="KW-0862">Zinc</keyword>
<evidence type="ECO:0000313" key="11">
    <source>
        <dbReference type="EMBL" id="TKI06051.1"/>
    </source>
</evidence>
<dbReference type="SUPFAM" id="SSF55031">
    <property type="entry name" value="Bacterial exopeptidase dimerisation domain"/>
    <property type="match status" value="1"/>
</dbReference>